<feature type="coiled-coil region" evidence="10">
    <location>
        <begin position="865"/>
        <end position="892"/>
    </location>
</feature>
<evidence type="ECO:0000256" key="9">
    <source>
        <dbReference type="ARBA" id="ARBA00047671"/>
    </source>
</evidence>
<proteinExistence type="inferred from homology"/>
<organism evidence="14 15">
    <name type="scientific">Purpureocillium lilacinum</name>
    <name type="common">Paecilomyces lilacinus</name>
    <dbReference type="NCBI Taxonomy" id="33203"/>
    <lineage>
        <taxon>Eukaryota</taxon>
        <taxon>Fungi</taxon>
        <taxon>Dikarya</taxon>
        <taxon>Ascomycota</taxon>
        <taxon>Pezizomycotina</taxon>
        <taxon>Sordariomycetes</taxon>
        <taxon>Hypocreomycetidae</taxon>
        <taxon>Hypocreales</taxon>
        <taxon>Ophiocordycipitaceae</taxon>
        <taxon>Purpureocillium</taxon>
    </lineage>
</organism>
<dbReference type="InterPro" id="IPR044140">
    <property type="entry name" value="ProRS_anticodon_short"/>
</dbReference>
<evidence type="ECO:0000313" key="15">
    <source>
        <dbReference type="Proteomes" id="UP001287286"/>
    </source>
</evidence>
<dbReference type="InterPro" id="IPR006195">
    <property type="entry name" value="aa-tRNA-synth_II"/>
</dbReference>
<dbReference type="Pfam" id="PF00587">
    <property type="entry name" value="tRNA-synt_2b"/>
    <property type="match status" value="1"/>
</dbReference>
<dbReference type="NCBIfam" id="TIGR00293">
    <property type="entry name" value="prefoldin subunit alpha"/>
    <property type="match status" value="1"/>
</dbReference>
<dbReference type="PANTHER" id="PTHR42753:SF2">
    <property type="entry name" value="PROLINE--TRNA LIGASE"/>
    <property type="match status" value="1"/>
</dbReference>
<dbReference type="EC" id="6.1.1.15" evidence="2"/>
<dbReference type="Gene3D" id="3.30.930.10">
    <property type="entry name" value="Bira Bifunctional Protein, Domain 2"/>
    <property type="match status" value="2"/>
</dbReference>
<dbReference type="PROSITE" id="PS50862">
    <property type="entry name" value="AA_TRNA_LIGASE_II"/>
    <property type="match status" value="1"/>
</dbReference>
<dbReference type="EMBL" id="JAWRVI010000023">
    <property type="protein sequence ID" value="KAK4088762.1"/>
    <property type="molecule type" value="Genomic_DNA"/>
</dbReference>
<comment type="caution">
    <text evidence="14">The sequence shown here is derived from an EMBL/GenBank/DDBJ whole genome shotgun (WGS) entry which is preliminary data.</text>
</comment>
<evidence type="ECO:0000256" key="8">
    <source>
        <dbReference type="ARBA" id="ARBA00029731"/>
    </source>
</evidence>
<evidence type="ECO:0000256" key="3">
    <source>
        <dbReference type="ARBA" id="ARBA00022598"/>
    </source>
</evidence>
<protein>
    <recommendedName>
        <fullName evidence="2">proline--tRNA ligase</fullName>
        <ecNumber evidence="2">6.1.1.15</ecNumber>
    </recommendedName>
    <alternativeName>
        <fullName evidence="8">Prolyl-tRNA synthetase</fullName>
    </alternativeName>
</protein>
<dbReference type="InterPro" id="IPR002314">
    <property type="entry name" value="aa-tRNA-synt_IIb"/>
</dbReference>
<dbReference type="InterPro" id="IPR004127">
    <property type="entry name" value="Prefoldin_subunit_alpha"/>
</dbReference>
<evidence type="ECO:0000256" key="1">
    <source>
        <dbReference type="ARBA" id="ARBA00008226"/>
    </source>
</evidence>
<dbReference type="PRINTS" id="PR01046">
    <property type="entry name" value="TRNASYNTHPRO"/>
</dbReference>
<evidence type="ECO:0000256" key="12">
    <source>
        <dbReference type="SAM" id="Phobius"/>
    </source>
</evidence>
<dbReference type="InterPro" id="IPR002316">
    <property type="entry name" value="Pro-tRNA-ligase_IIa"/>
</dbReference>
<dbReference type="CDD" id="cd00861">
    <property type="entry name" value="ProRS_anticodon_short"/>
    <property type="match status" value="1"/>
</dbReference>
<evidence type="ECO:0000256" key="5">
    <source>
        <dbReference type="ARBA" id="ARBA00022840"/>
    </source>
</evidence>
<evidence type="ECO:0000256" key="11">
    <source>
        <dbReference type="SAM" id="MobiDB-lite"/>
    </source>
</evidence>
<evidence type="ECO:0000256" key="10">
    <source>
        <dbReference type="SAM" id="Coils"/>
    </source>
</evidence>
<dbReference type="InterPro" id="IPR045864">
    <property type="entry name" value="aa-tRNA-synth_II/BPL/LPL"/>
</dbReference>
<dbReference type="InterPro" id="IPR009053">
    <property type="entry name" value="Prefoldin"/>
</dbReference>
<comment type="catalytic activity">
    <reaction evidence="9">
        <text>tRNA(Pro) + L-proline + ATP = L-prolyl-tRNA(Pro) + AMP + diphosphate</text>
        <dbReference type="Rhea" id="RHEA:14305"/>
        <dbReference type="Rhea" id="RHEA-COMP:9700"/>
        <dbReference type="Rhea" id="RHEA-COMP:9702"/>
        <dbReference type="ChEBI" id="CHEBI:30616"/>
        <dbReference type="ChEBI" id="CHEBI:33019"/>
        <dbReference type="ChEBI" id="CHEBI:60039"/>
        <dbReference type="ChEBI" id="CHEBI:78442"/>
        <dbReference type="ChEBI" id="CHEBI:78532"/>
        <dbReference type="ChEBI" id="CHEBI:456215"/>
        <dbReference type="EC" id="6.1.1.15"/>
    </reaction>
</comment>
<dbReference type="InterPro" id="IPR004154">
    <property type="entry name" value="Anticodon-bd"/>
</dbReference>
<evidence type="ECO:0000256" key="6">
    <source>
        <dbReference type="ARBA" id="ARBA00022917"/>
    </source>
</evidence>
<evidence type="ECO:0000256" key="7">
    <source>
        <dbReference type="ARBA" id="ARBA00023146"/>
    </source>
</evidence>
<dbReference type="Pfam" id="PF03129">
    <property type="entry name" value="HGTP_anticodon"/>
    <property type="match status" value="1"/>
</dbReference>
<feature type="domain" description="Aminoacyl-transfer RNA synthetases class-II family profile" evidence="13">
    <location>
        <begin position="84"/>
        <end position="513"/>
    </location>
</feature>
<feature type="region of interest" description="Disordered" evidence="11">
    <location>
        <begin position="635"/>
        <end position="659"/>
    </location>
</feature>
<dbReference type="SUPFAM" id="SSF55681">
    <property type="entry name" value="Class II aaRS and biotin synthetases"/>
    <property type="match status" value="1"/>
</dbReference>
<evidence type="ECO:0000259" key="13">
    <source>
        <dbReference type="PROSITE" id="PS50862"/>
    </source>
</evidence>
<evidence type="ECO:0000313" key="14">
    <source>
        <dbReference type="EMBL" id="KAK4088762.1"/>
    </source>
</evidence>
<comment type="similarity">
    <text evidence="1">Belongs to the class-II aminoacyl-tRNA synthetase family.</text>
</comment>
<reference evidence="14 15" key="1">
    <citation type="journal article" date="2024" name="Microbiol. Resour. Announc.">
        <title>Genome annotations for the ascomycete fungi Trichoderma harzianum, Trichoderma aggressivum, and Purpureocillium lilacinum.</title>
        <authorList>
            <person name="Beijen E.P.W."/>
            <person name="Ohm R.A."/>
        </authorList>
    </citation>
    <scope>NUCLEOTIDE SEQUENCE [LARGE SCALE GENOMIC DNA]</scope>
    <source>
        <strain evidence="14 15">CBS 150709</strain>
    </source>
</reference>
<keyword evidence="4" id="KW-0547">Nucleotide-binding</keyword>
<keyword evidence="12" id="KW-0812">Transmembrane</keyword>
<evidence type="ECO:0000256" key="2">
    <source>
        <dbReference type="ARBA" id="ARBA00012831"/>
    </source>
</evidence>
<keyword evidence="6" id="KW-0648">Protein biosynthesis</keyword>
<keyword evidence="3" id="KW-0436">Ligase</keyword>
<evidence type="ECO:0000256" key="4">
    <source>
        <dbReference type="ARBA" id="ARBA00022741"/>
    </source>
</evidence>
<dbReference type="Pfam" id="PF02996">
    <property type="entry name" value="Prefoldin"/>
    <property type="match status" value="1"/>
</dbReference>
<gene>
    <name evidence="14" type="ORF">Purlil1_6973</name>
</gene>
<dbReference type="Gene3D" id="1.10.287.370">
    <property type="match status" value="1"/>
</dbReference>
<keyword evidence="10" id="KW-0175">Coiled coil</keyword>
<keyword evidence="12" id="KW-0472">Membrane</keyword>
<dbReference type="Proteomes" id="UP001287286">
    <property type="component" value="Unassembled WGS sequence"/>
</dbReference>
<sequence length="905" mass="98902">MIPSRTARLRACVFVRAYPPAIIARAFSQSSVNCGAHPRSTLSRLWVPTGGVSATEGESGHGKLVRAGFLRQSQSGIFQLLPLGLRVQQKIEGLLDKHMQSIGERAPSAGRLVHIDLTIIPGASRLSLSTISSEELWRKSGRLEKASSELFRLQDRKETPIILSPTHEEEITTLVASTLKSYKDLPLRLYQTTRKYRDEMRPRHGLLRSREFVMKDLYTFDTSVESAIETYREVSGAYRAFFADLKLPVFIAEASSGDMGGDYSHEYHLANSIGEDTVATCNSCGYVANDEVAKALPPSTDKLGAPVAVADFRVWRGITKDRRTIVNAWYPALGSGSAEADINIHAVKEAVPELDASISDAVRLLGDGTEADSGPAATQLRVLNVVDARLAHSFSNLQPELPCVPTELSNRSLDHSSILRSPSGETLNLLRLADGDGCSNCKTGTLQVHRALELGHTFYLGTRYSEPLELHVALPNTKGGPAPVQMGCYGIGVSRIFGAVAEHKADERGLNWPRAIAPFEVVVIPTSGMTDETLAFYDLLAPGFDVILDDRKETFGWKMQDADLIGYPVTVVLGKPWRERGVCEVQCRSLGVKENVAAEDVPGYLAELLDKLFGWRLGCDVCQNFPPHHHHRQFTVSRRGATNPSRLHSLSSSPVATAPPNPADIAHHGRCPRDEYVSLPAPSALLILRGPARAPPPASKLANEFAPATVNLDTLEPQQLAQVKKQLDEELEHLTSSFAQLHGAQNKFRDCLRCVNSRSAATAGAFLALALVLIPVVLVRSIRHPLARRCLFIPSLLPNKLALPRAATYYEAPAHPQNSVLVPLTNSLYVRGELTDTESVLVDVGTGFLVEKKLKSAEQFYDSKVQELGNNLKELEAIVSQKQANVRAVEEVLRQKLMAAQGSQA</sequence>
<dbReference type="Gene3D" id="3.40.50.800">
    <property type="entry name" value="Anticodon-binding domain"/>
    <property type="match status" value="1"/>
</dbReference>
<dbReference type="CDD" id="cd23157">
    <property type="entry name" value="Prefoldin_5"/>
    <property type="match status" value="1"/>
</dbReference>
<dbReference type="SUPFAM" id="SSF52954">
    <property type="entry name" value="Class II aaRS ABD-related"/>
    <property type="match status" value="1"/>
</dbReference>
<feature type="compositionally biased region" description="Polar residues" evidence="11">
    <location>
        <begin position="635"/>
        <end position="655"/>
    </location>
</feature>
<keyword evidence="12" id="KW-1133">Transmembrane helix</keyword>
<accession>A0ABR0BXM3</accession>
<keyword evidence="7" id="KW-0030">Aminoacyl-tRNA synthetase</keyword>
<dbReference type="SUPFAM" id="SSF46579">
    <property type="entry name" value="Prefoldin"/>
    <property type="match status" value="1"/>
</dbReference>
<feature type="transmembrane region" description="Helical" evidence="12">
    <location>
        <begin position="760"/>
        <end position="779"/>
    </location>
</feature>
<dbReference type="InterPro" id="IPR036621">
    <property type="entry name" value="Anticodon-bd_dom_sf"/>
</dbReference>
<dbReference type="InterPro" id="IPR050062">
    <property type="entry name" value="Pro-tRNA_synthetase"/>
</dbReference>
<keyword evidence="5" id="KW-0067">ATP-binding</keyword>
<keyword evidence="15" id="KW-1185">Reference proteome</keyword>
<name>A0ABR0BXM3_PURLI</name>
<dbReference type="PANTHER" id="PTHR42753">
    <property type="entry name" value="MITOCHONDRIAL RIBOSOME PROTEIN L39/PROLYL-TRNA LIGASE FAMILY MEMBER"/>
    <property type="match status" value="1"/>
</dbReference>